<dbReference type="GO" id="GO:0009751">
    <property type="term" value="P:response to salicylic acid"/>
    <property type="evidence" value="ECO:0007669"/>
    <property type="project" value="UniProtKB-ARBA"/>
</dbReference>
<evidence type="ECO:0000256" key="7">
    <source>
        <dbReference type="ARBA" id="ARBA00022840"/>
    </source>
</evidence>
<dbReference type="Gene3D" id="2.20.25.80">
    <property type="entry name" value="WRKY domain"/>
    <property type="match status" value="1"/>
</dbReference>
<feature type="region of interest" description="Disordered" evidence="13">
    <location>
        <begin position="908"/>
        <end position="930"/>
    </location>
</feature>
<dbReference type="Gene3D" id="1.10.10.10">
    <property type="entry name" value="Winged helix-like DNA-binding domain superfamily/Winged helix DNA-binding domain"/>
    <property type="match status" value="1"/>
</dbReference>
<dbReference type="InterPro" id="IPR042197">
    <property type="entry name" value="Apaf_helical"/>
</dbReference>
<dbReference type="SMART" id="SM00369">
    <property type="entry name" value="LRR_TYP"/>
    <property type="match status" value="3"/>
</dbReference>
<dbReference type="PROSITE" id="PS51450">
    <property type="entry name" value="LRR"/>
    <property type="match status" value="1"/>
</dbReference>
<dbReference type="Pfam" id="PF23559">
    <property type="entry name" value="WHD_DRP"/>
    <property type="match status" value="1"/>
</dbReference>
<dbReference type="SMART" id="SM00774">
    <property type="entry name" value="WRKY"/>
    <property type="match status" value="1"/>
</dbReference>
<dbReference type="PRINTS" id="PR00364">
    <property type="entry name" value="DISEASERSIST"/>
</dbReference>
<dbReference type="EMBL" id="JAJSOW010000106">
    <property type="protein sequence ID" value="KAI9161299.1"/>
    <property type="molecule type" value="Genomic_DNA"/>
</dbReference>
<accession>A0AAD5IEE1</accession>
<dbReference type="InterPro" id="IPR001611">
    <property type="entry name" value="Leu-rich_rpt"/>
</dbReference>
<dbReference type="InterPro" id="IPR003591">
    <property type="entry name" value="Leu-rich_rpt_typical-subtyp"/>
</dbReference>
<evidence type="ECO:0000256" key="4">
    <source>
        <dbReference type="ARBA" id="ARBA00022737"/>
    </source>
</evidence>
<evidence type="ECO:0000256" key="2">
    <source>
        <dbReference type="ARBA" id="ARBA00008894"/>
    </source>
</evidence>
<protein>
    <recommendedName>
        <fullName evidence="14">WRKY domain-containing protein</fullName>
    </recommendedName>
</protein>
<evidence type="ECO:0000313" key="15">
    <source>
        <dbReference type="EMBL" id="KAI9161299.1"/>
    </source>
</evidence>
<keyword evidence="10" id="KW-0804">Transcription</keyword>
<dbReference type="GO" id="GO:0010150">
    <property type="term" value="P:leaf senescence"/>
    <property type="evidence" value="ECO:0007669"/>
    <property type="project" value="UniProtKB-ARBA"/>
</dbReference>
<dbReference type="PANTHER" id="PTHR33463:SF220">
    <property type="entry name" value="NB-ARC DOMAIN-CONTAINING PROTEIN"/>
    <property type="match status" value="1"/>
</dbReference>
<evidence type="ECO:0000256" key="6">
    <source>
        <dbReference type="ARBA" id="ARBA00022821"/>
    </source>
</evidence>
<dbReference type="GO" id="GO:0005634">
    <property type="term" value="C:nucleus"/>
    <property type="evidence" value="ECO:0007669"/>
    <property type="project" value="UniProtKB-SubCell"/>
</dbReference>
<comment type="similarity">
    <text evidence="12">Belongs to the WRKY group III family.</text>
</comment>
<comment type="similarity">
    <text evidence="2">Belongs to the disease resistance NB-LRR family.</text>
</comment>
<dbReference type="Proteomes" id="UP001064489">
    <property type="component" value="Chromosome 2"/>
</dbReference>
<keyword evidence="8" id="KW-0805">Transcription regulation</keyword>
<evidence type="ECO:0000256" key="12">
    <source>
        <dbReference type="ARBA" id="ARBA00060850"/>
    </source>
</evidence>
<feature type="domain" description="WRKY" evidence="14">
    <location>
        <begin position="1235"/>
        <end position="1298"/>
    </location>
</feature>
<dbReference type="GO" id="GO:0006952">
    <property type="term" value="P:defense response"/>
    <property type="evidence" value="ECO:0007669"/>
    <property type="project" value="UniProtKB-KW"/>
</dbReference>
<dbReference type="FunFam" id="2.20.25.80:FF:000009">
    <property type="entry name" value="WRKY transcription factor 53"/>
    <property type="match status" value="1"/>
</dbReference>
<sequence>MGNWDSYRDDLDALKIELEKLFEVRNDVMIRRVRIAEEEEQQMMKPTDEVVQLWLSKVQAVETEVDDLIRQISQETEELHPGGFCFRNLLNMPSSYEFEDSVADKLQAIMNLITEGASVVADDEARVVTIPKDGGALEIEEFVSENLPEDVPYDEGTIVGMESIFTKVWRCLEEGGGEGGGYVGIIGLYGMGGVGKTTLLKQIYRNMLDNYGLNNFAVVIWVSVSKELRLEKIQEKIGMKIGLFDKVWKNKNFEEKASDILKILEEKKFVLFMDELWERVDLTKVGVPFPNPENSSKIVFTTRSLEICRLMEADRQFKMNCLSEEEAWKLFETLVGDETLHPEQVFDIARDISKECSGLPLALVSIGRALAGNKTPQEWRDVLGVLTRSSQSTSSISDSNDQLKKGIYNNLKSSYDHLQNDMFKSCLLYCCLFPRNDKISKGHLIDCWIGEGFLDDRLGAQSQGYHIIDVLLSACLLEEEEDDNYVKMHNWIHDMSLWIATETEVEKNFFVCTDAGLTEPPEIEKWVNMTRISMTKNGFTNLENAPMCSHLQTLFLNKNIIKMIGSDFFRFMRCLKVLNLSDNELLELPSEITNLVSLQHLDLSRTAIKSLPNQLGALKKLKCLNLEDTSQLYAIPPLLISTLSVLHVLRLQGCGFLDQSGEDSVVCKDAQLLIEELFCLKNLSMLSIGLRNSHALQKLLSSYRLQSCIQSLWLHSLQHPKSIVISISYMNHLKTLKISECEYLEELEVDFVGEAHEQAISNFYFLDEVIIESCPNLQDLTWLILAPNLKHLEISQCSELEEIIKVWKLSECPELMRNLTPFLKLHFIKLSNLPNLRSIYWCDLLFPDLKDRIITECPKLQISLPPHRFNKDHSKEKITVNVPSGSSGMLVQKIVSSFEKEPSMLMNSNSSTSTSTLVVPGSADHQQPAVGDLEQNNNSLIIELRQARELARLLQLHLIALPSSTQETCEMLVQKTISSYEKSLSMLMNSNSSTSTSTLVVPGSADHQQPAVGDLEQNNNSLIIEELRQARELARLLARLLQLHLIALPSSTQETCEMLVQKTISSYEKSLSMLMNSNSSTSTSTLVVPGSADHQQPAVGDLEQNNNSLIIEELRQGRDLVRLLQLHLIPLPSSTQETCEMLVQKTISSYEKSLSMLMNSNSSTSTSVVPGGADHQQPAVGVAAAAQPTYGAGLGVEFLYLGGEDSDRNPVPTVVRKRKATNRSTHVVRVNPATGLEGTLDDGFSWRKYGQKDILGAKHPRGYYRCTHRLVQGCLATKQVQRSDEDPMILEITYHGSHTCIQASKTANNPPENQEPTNMTTSLLEYSQQSLLQYSSGSSGISYQQQQQQHPEFDESEKKVEPHLEVSDEESEPPHKRLYLNV</sequence>
<dbReference type="Gene3D" id="3.80.10.10">
    <property type="entry name" value="Ribonuclease Inhibitor"/>
    <property type="match status" value="1"/>
</dbReference>
<organism evidence="15 16">
    <name type="scientific">Acer negundo</name>
    <name type="common">Box elder</name>
    <dbReference type="NCBI Taxonomy" id="4023"/>
    <lineage>
        <taxon>Eukaryota</taxon>
        <taxon>Viridiplantae</taxon>
        <taxon>Streptophyta</taxon>
        <taxon>Embryophyta</taxon>
        <taxon>Tracheophyta</taxon>
        <taxon>Spermatophyta</taxon>
        <taxon>Magnoliopsida</taxon>
        <taxon>eudicotyledons</taxon>
        <taxon>Gunneridae</taxon>
        <taxon>Pentapetalae</taxon>
        <taxon>rosids</taxon>
        <taxon>malvids</taxon>
        <taxon>Sapindales</taxon>
        <taxon>Sapindaceae</taxon>
        <taxon>Hippocastanoideae</taxon>
        <taxon>Acereae</taxon>
        <taxon>Acer</taxon>
    </lineage>
</organism>
<keyword evidence="6" id="KW-0611">Plant defense</keyword>
<dbReference type="SMART" id="SM00382">
    <property type="entry name" value="AAA"/>
    <property type="match status" value="1"/>
</dbReference>
<dbReference type="PANTHER" id="PTHR33463">
    <property type="entry name" value="NB-ARC DOMAIN-CONTAINING PROTEIN-RELATED"/>
    <property type="match status" value="1"/>
</dbReference>
<dbReference type="FunFam" id="1.10.8.430:FF:000003">
    <property type="entry name" value="Probable disease resistance protein At5g66910"/>
    <property type="match status" value="1"/>
</dbReference>
<dbReference type="InterPro" id="IPR027417">
    <property type="entry name" value="P-loop_NTPase"/>
</dbReference>
<dbReference type="SUPFAM" id="SSF52058">
    <property type="entry name" value="L domain-like"/>
    <property type="match status" value="1"/>
</dbReference>
<keyword evidence="5" id="KW-0547">Nucleotide-binding</keyword>
<comment type="subcellular location">
    <subcellularLocation>
        <location evidence="1">Nucleus</location>
    </subcellularLocation>
</comment>
<reference evidence="15" key="2">
    <citation type="submission" date="2023-02" db="EMBL/GenBank/DDBJ databases">
        <authorList>
            <person name="Swenson N.G."/>
            <person name="Wegrzyn J.L."/>
            <person name="Mcevoy S.L."/>
        </authorList>
    </citation>
    <scope>NUCLEOTIDE SEQUENCE</scope>
    <source>
        <strain evidence="15">91603</strain>
        <tissue evidence="15">Leaf</tissue>
    </source>
</reference>
<dbReference type="InterPro" id="IPR003593">
    <property type="entry name" value="AAA+_ATPase"/>
</dbReference>
<dbReference type="PROSITE" id="PS50811">
    <property type="entry name" value="WRKY"/>
    <property type="match status" value="1"/>
</dbReference>
<dbReference type="GO" id="GO:0043531">
    <property type="term" value="F:ADP binding"/>
    <property type="evidence" value="ECO:0007669"/>
    <property type="project" value="InterPro"/>
</dbReference>
<reference evidence="15" key="1">
    <citation type="journal article" date="2022" name="Plant J.">
        <title>Strategies of tolerance reflected in two North American maple genomes.</title>
        <authorList>
            <person name="McEvoy S.L."/>
            <person name="Sezen U.U."/>
            <person name="Trouern-Trend A."/>
            <person name="McMahon S.M."/>
            <person name="Schaberg P.G."/>
            <person name="Yang J."/>
            <person name="Wegrzyn J.L."/>
            <person name="Swenson N.G."/>
        </authorList>
    </citation>
    <scope>NUCLEOTIDE SEQUENCE</scope>
    <source>
        <strain evidence="15">91603</strain>
    </source>
</reference>
<dbReference type="GO" id="GO:0043565">
    <property type="term" value="F:sequence-specific DNA binding"/>
    <property type="evidence" value="ECO:0007669"/>
    <property type="project" value="InterPro"/>
</dbReference>
<evidence type="ECO:0000256" key="8">
    <source>
        <dbReference type="ARBA" id="ARBA00023015"/>
    </source>
</evidence>
<dbReference type="GO" id="GO:0003700">
    <property type="term" value="F:DNA-binding transcription factor activity"/>
    <property type="evidence" value="ECO:0007669"/>
    <property type="project" value="InterPro"/>
</dbReference>
<dbReference type="InterPro" id="IPR003657">
    <property type="entry name" value="WRKY_dom"/>
</dbReference>
<evidence type="ECO:0000256" key="10">
    <source>
        <dbReference type="ARBA" id="ARBA00023163"/>
    </source>
</evidence>
<keyword evidence="9" id="KW-0238">DNA-binding</keyword>
<dbReference type="GO" id="GO:0042542">
    <property type="term" value="P:response to hydrogen peroxide"/>
    <property type="evidence" value="ECO:0007669"/>
    <property type="project" value="UniProtKB-ARBA"/>
</dbReference>
<evidence type="ECO:0000256" key="1">
    <source>
        <dbReference type="ARBA" id="ARBA00004123"/>
    </source>
</evidence>
<dbReference type="InterPro" id="IPR002182">
    <property type="entry name" value="NB-ARC"/>
</dbReference>
<feature type="compositionally biased region" description="Low complexity" evidence="13">
    <location>
        <begin position="1335"/>
        <end position="1349"/>
    </location>
</feature>
<dbReference type="InterPro" id="IPR036576">
    <property type="entry name" value="WRKY_dom_sf"/>
</dbReference>
<dbReference type="GO" id="GO:0005524">
    <property type="term" value="F:ATP binding"/>
    <property type="evidence" value="ECO:0007669"/>
    <property type="project" value="UniProtKB-KW"/>
</dbReference>
<evidence type="ECO:0000256" key="11">
    <source>
        <dbReference type="ARBA" id="ARBA00023242"/>
    </source>
</evidence>
<dbReference type="FunFam" id="1.10.10.10:FF:000322">
    <property type="entry name" value="Probable disease resistance protein At1g63360"/>
    <property type="match status" value="1"/>
</dbReference>
<dbReference type="SUPFAM" id="SSF52540">
    <property type="entry name" value="P-loop containing nucleoside triphosphate hydrolases"/>
    <property type="match status" value="1"/>
</dbReference>
<dbReference type="InterPro" id="IPR058922">
    <property type="entry name" value="WHD_DRP"/>
</dbReference>
<proteinExistence type="inferred from homology"/>
<evidence type="ECO:0000256" key="3">
    <source>
        <dbReference type="ARBA" id="ARBA00022614"/>
    </source>
</evidence>
<name>A0AAD5IEE1_ACENE</name>
<feature type="compositionally biased region" description="Low complexity" evidence="13">
    <location>
        <begin position="908"/>
        <end position="917"/>
    </location>
</feature>
<dbReference type="InterPro" id="IPR036388">
    <property type="entry name" value="WH-like_DNA-bd_sf"/>
</dbReference>
<keyword evidence="11" id="KW-0539">Nucleus</keyword>
<dbReference type="InterPro" id="IPR050905">
    <property type="entry name" value="Plant_NBS-LRR"/>
</dbReference>
<keyword evidence="4" id="KW-0677">Repeat</keyword>
<dbReference type="Pfam" id="PF03106">
    <property type="entry name" value="WRKY"/>
    <property type="match status" value="1"/>
</dbReference>
<evidence type="ECO:0000256" key="9">
    <source>
        <dbReference type="ARBA" id="ARBA00023125"/>
    </source>
</evidence>
<dbReference type="Pfam" id="PF00931">
    <property type="entry name" value="NB-ARC"/>
    <property type="match status" value="1"/>
</dbReference>
<dbReference type="Gene3D" id="1.10.8.430">
    <property type="entry name" value="Helical domain of apoptotic protease-activating factors"/>
    <property type="match status" value="1"/>
</dbReference>
<keyword evidence="16" id="KW-1185">Reference proteome</keyword>
<feature type="compositionally biased region" description="Basic and acidic residues" evidence="13">
    <location>
        <begin position="1351"/>
        <end position="1366"/>
    </location>
</feature>
<evidence type="ECO:0000256" key="5">
    <source>
        <dbReference type="ARBA" id="ARBA00022741"/>
    </source>
</evidence>
<dbReference type="InterPro" id="IPR032675">
    <property type="entry name" value="LRR_dom_sf"/>
</dbReference>
<evidence type="ECO:0000313" key="16">
    <source>
        <dbReference type="Proteomes" id="UP001064489"/>
    </source>
</evidence>
<keyword evidence="7" id="KW-0067">ATP-binding</keyword>
<dbReference type="FunFam" id="3.40.50.300:FF:001091">
    <property type="entry name" value="Probable disease resistance protein At1g61300"/>
    <property type="match status" value="1"/>
</dbReference>
<dbReference type="Gene3D" id="3.40.50.300">
    <property type="entry name" value="P-loop containing nucleotide triphosphate hydrolases"/>
    <property type="match status" value="1"/>
</dbReference>
<dbReference type="InterPro" id="IPR055414">
    <property type="entry name" value="LRR_R13L4/SHOC2-like"/>
</dbReference>
<dbReference type="Pfam" id="PF23598">
    <property type="entry name" value="LRR_14"/>
    <property type="match status" value="1"/>
</dbReference>
<keyword evidence="3" id="KW-0433">Leucine-rich repeat</keyword>
<gene>
    <name evidence="15" type="ORF">LWI28_016108</name>
</gene>
<comment type="caution">
    <text evidence="15">The sequence shown here is derived from an EMBL/GenBank/DDBJ whole genome shotgun (WGS) entry which is preliminary data.</text>
</comment>
<dbReference type="SUPFAM" id="SSF118290">
    <property type="entry name" value="WRKY DNA-binding domain"/>
    <property type="match status" value="1"/>
</dbReference>
<evidence type="ECO:0000259" key="14">
    <source>
        <dbReference type="PROSITE" id="PS50811"/>
    </source>
</evidence>
<evidence type="ECO:0000256" key="13">
    <source>
        <dbReference type="SAM" id="MobiDB-lite"/>
    </source>
</evidence>
<dbReference type="GO" id="GO:0010193">
    <property type="term" value="P:response to ozone"/>
    <property type="evidence" value="ECO:0007669"/>
    <property type="project" value="UniProtKB-ARBA"/>
</dbReference>
<feature type="region of interest" description="Disordered" evidence="13">
    <location>
        <begin position="1335"/>
        <end position="1382"/>
    </location>
</feature>